<proteinExistence type="predicted"/>
<protein>
    <submittedName>
        <fullName evidence="1">Uncharacterized protein</fullName>
    </submittedName>
</protein>
<dbReference type="EMBL" id="ML208415">
    <property type="protein sequence ID" value="TFK66118.1"/>
    <property type="molecule type" value="Genomic_DNA"/>
</dbReference>
<reference evidence="1 2" key="1">
    <citation type="journal article" date="2019" name="Nat. Ecol. Evol.">
        <title>Megaphylogeny resolves global patterns of mushroom evolution.</title>
        <authorList>
            <person name="Varga T."/>
            <person name="Krizsan K."/>
            <person name="Foldi C."/>
            <person name="Dima B."/>
            <person name="Sanchez-Garcia M."/>
            <person name="Sanchez-Ramirez S."/>
            <person name="Szollosi G.J."/>
            <person name="Szarkandi J.G."/>
            <person name="Papp V."/>
            <person name="Albert L."/>
            <person name="Andreopoulos W."/>
            <person name="Angelini C."/>
            <person name="Antonin V."/>
            <person name="Barry K.W."/>
            <person name="Bougher N.L."/>
            <person name="Buchanan P."/>
            <person name="Buyck B."/>
            <person name="Bense V."/>
            <person name="Catcheside P."/>
            <person name="Chovatia M."/>
            <person name="Cooper J."/>
            <person name="Damon W."/>
            <person name="Desjardin D."/>
            <person name="Finy P."/>
            <person name="Geml J."/>
            <person name="Haridas S."/>
            <person name="Hughes K."/>
            <person name="Justo A."/>
            <person name="Karasinski D."/>
            <person name="Kautmanova I."/>
            <person name="Kiss B."/>
            <person name="Kocsube S."/>
            <person name="Kotiranta H."/>
            <person name="LaButti K.M."/>
            <person name="Lechner B.E."/>
            <person name="Liimatainen K."/>
            <person name="Lipzen A."/>
            <person name="Lukacs Z."/>
            <person name="Mihaltcheva S."/>
            <person name="Morgado L.N."/>
            <person name="Niskanen T."/>
            <person name="Noordeloos M.E."/>
            <person name="Ohm R.A."/>
            <person name="Ortiz-Santana B."/>
            <person name="Ovrebo C."/>
            <person name="Racz N."/>
            <person name="Riley R."/>
            <person name="Savchenko A."/>
            <person name="Shiryaev A."/>
            <person name="Soop K."/>
            <person name="Spirin V."/>
            <person name="Szebenyi C."/>
            <person name="Tomsovsky M."/>
            <person name="Tulloss R.E."/>
            <person name="Uehling J."/>
            <person name="Grigoriev I.V."/>
            <person name="Vagvolgyi C."/>
            <person name="Papp T."/>
            <person name="Martin F.M."/>
            <person name="Miettinen O."/>
            <person name="Hibbett D.S."/>
            <person name="Nagy L.G."/>
        </authorList>
    </citation>
    <scope>NUCLEOTIDE SEQUENCE [LARGE SCALE GENOMIC DNA]</scope>
    <source>
        <strain evidence="1 2">NL-1719</strain>
    </source>
</reference>
<organism evidence="1 2">
    <name type="scientific">Pluteus cervinus</name>
    <dbReference type="NCBI Taxonomy" id="181527"/>
    <lineage>
        <taxon>Eukaryota</taxon>
        <taxon>Fungi</taxon>
        <taxon>Dikarya</taxon>
        <taxon>Basidiomycota</taxon>
        <taxon>Agaricomycotina</taxon>
        <taxon>Agaricomycetes</taxon>
        <taxon>Agaricomycetidae</taxon>
        <taxon>Agaricales</taxon>
        <taxon>Pluteineae</taxon>
        <taxon>Pluteaceae</taxon>
        <taxon>Pluteus</taxon>
    </lineage>
</organism>
<name>A0ACD3AKB3_9AGAR</name>
<gene>
    <name evidence="1" type="ORF">BDN72DRAFT_161623</name>
</gene>
<accession>A0ACD3AKB3</accession>
<evidence type="ECO:0000313" key="2">
    <source>
        <dbReference type="Proteomes" id="UP000308600"/>
    </source>
</evidence>
<evidence type="ECO:0000313" key="1">
    <source>
        <dbReference type="EMBL" id="TFK66118.1"/>
    </source>
</evidence>
<sequence>MGFGAVGGLGVLNVRIGVDTCVGVNIDGRKLHHIPYSLNFAAFEVNLHSTPISPPFPKSGSSGPSLTRPRWYHCPGYRWITSKDGRLPGGREVCICQPTAGDGEPATRREPIGEDVYMFDMVAIILSVCRSSASSHTGGRRFISLTYKF</sequence>
<dbReference type="Proteomes" id="UP000308600">
    <property type="component" value="Unassembled WGS sequence"/>
</dbReference>
<keyword evidence="2" id="KW-1185">Reference proteome</keyword>